<evidence type="ECO:0000256" key="2">
    <source>
        <dbReference type="ARBA" id="ARBA00023015"/>
    </source>
</evidence>
<accession>A0A4Y3HZV8</accession>
<dbReference type="GO" id="GO:0000976">
    <property type="term" value="F:transcription cis-regulatory region binding"/>
    <property type="evidence" value="ECO:0007669"/>
    <property type="project" value="TreeGrafter"/>
</dbReference>
<reference evidence="7 8" key="1">
    <citation type="submission" date="2019-06" db="EMBL/GenBank/DDBJ databases">
        <title>Whole genome shotgun sequence of Vibrio inusitatus NBRC 102082.</title>
        <authorList>
            <person name="Hosoyama A."/>
            <person name="Uohara A."/>
            <person name="Ohji S."/>
            <person name="Ichikawa N."/>
        </authorList>
    </citation>
    <scope>NUCLEOTIDE SEQUENCE [LARGE SCALE GENOMIC DNA]</scope>
    <source>
        <strain evidence="7 8">NBRC 102082</strain>
    </source>
</reference>
<organism evidence="7 8">
    <name type="scientific">Vibrio inusitatus NBRC 102082</name>
    <dbReference type="NCBI Taxonomy" id="1219070"/>
    <lineage>
        <taxon>Bacteria</taxon>
        <taxon>Pseudomonadati</taxon>
        <taxon>Pseudomonadota</taxon>
        <taxon>Gammaproteobacteria</taxon>
        <taxon>Vibrionales</taxon>
        <taxon>Vibrionaceae</taxon>
        <taxon>Vibrio</taxon>
    </lineage>
</organism>
<dbReference type="PANTHER" id="PTHR30126:SF18">
    <property type="entry name" value="LYSR FAMILY TRANSCRIPTIONAL REGULATOR"/>
    <property type="match status" value="1"/>
</dbReference>
<dbReference type="InterPro" id="IPR005119">
    <property type="entry name" value="LysR_subst-bd"/>
</dbReference>
<dbReference type="Gene3D" id="3.40.190.290">
    <property type="match status" value="1"/>
</dbReference>
<dbReference type="Gene3D" id="1.10.10.10">
    <property type="entry name" value="Winged helix-like DNA-binding domain superfamily/Winged helix DNA-binding domain"/>
    <property type="match status" value="1"/>
</dbReference>
<keyword evidence="5" id="KW-0175">Coiled coil</keyword>
<protein>
    <submittedName>
        <fullName evidence="7">LysR family transcriptional regulator</fullName>
    </submittedName>
</protein>
<keyword evidence="3" id="KW-0238">DNA-binding</keyword>
<dbReference type="NCBIfam" id="NF008294">
    <property type="entry name" value="PRK11074.1"/>
    <property type="match status" value="1"/>
</dbReference>
<dbReference type="SUPFAM" id="SSF46785">
    <property type="entry name" value="Winged helix' DNA-binding domain"/>
    <property type="match status" value="1"/>
</dbReference>
<dbReference type="Pfam" id="PF00126">
    <property type="entry name" value="HTH_1"/>
    <property type="match status" value="1"/>
</dbReference>
<keyword evidence="4" id="KW-0804">Transcription</keyword>
<feature type="domain" description="HTH lysR-type" evidence="6">
    <location>
        <begin position="1"/>
        <end position="59"/>
    </location>
</feature>
<evidence type="ECO:0000259" key="6">
    <source>
        <dbReference type="PROSITE" id="PS50931"/>
    </source>
</evidence>
<dbReference type="RefSeq" id="WP_141346990.1">
    <property type="nucleotide sequence ID" value="NZ_BJLF01000021.1"/>
</dbReference>
<comment type="caution">
    <text evidence="7">The sequence shown here is derived from an EMBL/GenBank/DDBJ whole genome shotgun (WGS) entry which is preliminary data.</text>
</comment>
<dbReference type="PANTHER" id="PTHR30126">
    <property type="entry name" value="HTH-TYPE TRANSCRIPTIONAL REGULATOR"/>
    <property type="match status" value="1"/>
</dbReference>
<keyword evidence="8" id="KW-1185">Reference proteome</keyword>
<keyword evidence="2" id="KW-0805">Transcription regulation</keyword>
<evidence type="ECO:0000256" key="5">
    <source>
        <dbReference type="SAM" id="Coils"/>
    </source>
</evidence>
<evidence type="ECO:0000313" key="7">
    <source>
        <dbReference type="EMBL" id="GEA52561.1"/>
    </source>
</evidence>
<dbReference type="InterPro" id="IPR036388">
    <property type="entry name" value="WH-like_DNA-bd_sf"/>
</dbReference>
<evidence type="ECO:0000256" key="4">
    <source>
        <dbReference type="ARBA" id="ARBA00023163"/>
    </source>
</evidence>
<gene>
    <name evidence="7" type="ORF">VIN01S_33650</name>
</gene>
<dbReference type="InterPro" id="IPR036390">
    <property type="entry name" value="WH_DNA-bd_sf"/>
</dbReference>
<sequence>MLSQKNFELLDVVARLGSFSAAAEYLHKVPSAVSYSVRQIELELDVLLFRRLPRRVELTPAGEIFLEQVRSMLRQIEEAKAQAKRTAQGWQQTLKITLDNIVKLDNLQHLIDDFYKQFDFAELQINMEVFNGSWEAIAQERADIVLGATSAIPVSGDFGIKDMGKMNWVFVCSPLHPLTQKSSLKVENVAAYPSVSLDDTSRVLPKRHQTLFTNQRRLLTPNWHTAIRCVKEGVGVGFMPEHIAKALVSNKELVTLSIDFQAPPSECCMVWRKDSSNKLIEWMLNYLGEENKLHQDWIKSE</sequence>
<dbReference type="PROSITE" id="PS50931">
    <property type="entry name" value="HTH_LYSR"/>
    <property type="match status" value="1"/>
</dbReference>
<dbReference type="InterPro" id="IPR000847">
    <property type="entry name" value="LysR_HTH_N"/>
</dbReference>
<proteinExistence type="inferred from homology"/>
<dbReference type="AlphaFoldDB" id="A0A4Y3HZV8"/>
<dbReference type="OrthoDB" id="5293066at2"/>
<dbReference type="FunFam" id="1.10.10.10:FF:000001">
    <property type="entry name" value="LysR family transcriptional regulator"/>
    <property type="match status" value="1"/>
</dbReference>
<feature type="coiled-coil region" evidence="5">
    <location>
        <begin position="66"/>
        <end position="93"/>
    </location>
</feature>
<dbReference type="GO" id="GO:0003700">
    <property type="term" value="F:DNA-binding transcription factor activity"/>
    <property type="evidence" value="ECO:0007669"/>
    <property type="project" value="InterPro"/>
</dbReference>
<dbReference type="SUPFAM" id="SSF53850">
    <property type="entry name" value="Periplasmic binding protein-like II"/>
    <property type="match status" value="1"/>
</dbReference>
<dbReference type="Pfam" id="PF03466">
    <property type="entry name" value="LysR_substrate"/>
    <property type="match status" value="1"/>
</dbReference>
<evidence type="ECO:0000256" key="1">
    <source>
        <dbReference type="ARBA" id="ARBA00009437"/>
    </source>
</evidence>
<dbReference type="Proteomes" id="UP000318717">
    <property type="component" value="Unassembled WGS sequence"/>
</dbReference>
<evidence type="ECO:0000256" key="3">
    <source>
        <dbReference type="ARBA" id="ARBA00023125"/>
    </source>
</evidence>
<name>A0A4Y3HZV8_9VIBR</name>
<evidence type="ECO:0000313" key="8">
    <source>
        <dbReference type="Proteomes" id="UP000318717"/>
    </source>
</evidence>
<dbReference type="EMBL" id="BJLF01000021">
    <property type="protein sequence ID" value="GEA52561.1"/>
    <property type="molecule type" value="Genomic_DNA"/>
</dbReference>
<comment type="similarity">
    <text evidence="1">Belongs to the LysR transcriptional regulatory family.</text>
</comment>